<dbReference type="PANTHER" id="PTHR33992">
    <property type="entry name" value="RIBONUCLEASE P PROTEIN COMPONENT"/>
    <property type="match status" value="1"/>
</dbReference>
<keyword evidence="2 7" id="KW-0819">tRNA processing</keyword>
<dbReference type="GO" id="GO:0001682">
    <property type="term" value="P:tRNA 5'-leader removal"/>
    <property type="evidence" value="ECO:0007669"/>
    <property type="project" value="UniProtKB-UniRule"/>
</dbReference>
<accession>A0A2A6FRC3</accession>
<dbReference type="GO" id="GO:0030677">
    <property type="term" value="C:ribonuclease P complex"/>
    <property type="evidence" value="ECO:0007669"/>
    <property type="project" value="TreeGrafter"/>
</dbReference>
<dbReference type="InterPro" id="IPR020568">
    <property type="entry name" value="Ribosomal_Su5_D2-typ_SF"/>
</dbReference>
<evidence type="ECO:0000256" key="7">
    <source>
        <dbReference type="HAMAP-Rule" id="MF_00227"/>
    </source>
</evidence>
<comment type="similarity">
    <text evidence="7">Belongs to the RnpA family.</text>
</comment>
<keyword evidence="4 7" id="KW-0255">Endonuclease</keyword>
<comment type="function">
    <text evidence="1 7">RNaseP catalyzes the removal of the 5'-leader sequence from pre-tRNA to produce the mature 5'-terminus. It can also cleave other RNA substrates such as 4.5S RNA. The protein component plays an auxiliary but essential role in vivo by binding to the 5'-leader sequence and broadening the substrate specificity of the ribozyme.</text>
</comment>
<dbReference type="NCBIfam" id="TIGR00188">
    <property type="entry name" value="rnpA"/>
    <property type="match status" value="1"/>
</dbReference>
<evidence type="ECO:0000313" key="10">
    <source>
        <dbReference type="Proteomes" id="UP000219994"/>
    </source>
</evidence>
<dbReference type="PANTHER" id="PTHR33992:SF1">
    <property type="entry name" value="RIBONUCLEASE P PROTEIN COMPONENT"/>
    <property type="match status" value="1"/>
</dbReference>
<comment type="caution">
    <text evidence="9">The sequence shown here is derived from an EMBL/GenBank/DDBJ whole genome shotgun (WGS) entry which is preliminary data.</text>
</comment>
<gene>
    <name evidence="7" type="primary">rnpA</name>
    <name evidence="9" type="ORF">B5766_06320</name>
</gene>
<proteinExistence type="inferred from homology"/>
<dbReference type="InterPro" id="IPR014721">
    <property type="entry name" value="Ribsml_uS5_D2-typ_fold_subgr"/>
</dbReference>
<keyword evidence="3 7" id="KW-0540">Nuclease</keyword>
<evidence type="ECO:0000256" key="2">
    <source>
        <dbReference type="ARBA" id="ARBA00022694"/>
    </source>
</evidence>
<dbReference type="GO" id="GO:0000049">
    <property type="term" value="F:tRNA binding"/>
    <property type="evidence" value="ECO:0007669"/>
    <property type="project" value="UniProtKB-UniRule"/>
</dbReference>
<evidence type="ECO:0000256" key="1">
    <source>
        <dbReference type="ARBA" id="ARBA00002663"/>
    </source>
</evidence>
<evidence type="ECO:0000256" key="5">
    <source>
        <dbReference type="ARBA" id="ARBA00022801"/>
    </source>
</evidence>
<evidence type="ECO:0000256" key="8">
    <source>
        <dbReference type="NCBIfam" id="TIGR00188"/>
    </source>
</evidence>
<dbReference type="InterPro" id="IPR020539">
    <property type="entry name" value="RNase_P_CS"/>
</dbReference>
<evidence type="ECO:0000256" key="6">
    <source>
        <dbReference type="ARBA" id="ARBA00022884"/>
    </source>
</evidence>
<dbReference type="Pfam" id="PF00825">
    <property type="entry name" value="Ribonuclease_P"/>
    <property type="match status" value="1"/>
</dbReference>
<dbReference type="Proteomes" id="UP000219994">
    <property type="component" value="Unassembled WGS sequence"/>
</dbReference>
<dbReference type="GO" id="GO:0042781">
    <property type="term" value="F:3'-tRNA processing endoribonuclease activity"/>
    <property type="evidence" value="ECO:0007669"/>
    <property type="project" value="TreeGrafter"/>
</dbReference>
<dbReference type="SUPFAM" id="SSF54211">
    <property type="entry name" value="Ribosomal protein S5 domain 2-like"/>
    <property type="match status" value="1"/>
</dbReference>
<evidence type="ECO:0000256" key="3">
    <source>
        <dbReference type="ARBA" id="ARBA00022722"/>
    </source>
</evidence>
<dbReference type="GO" id="GO:0004526">
    <property type="term" value="F:ribonuclease P activity"/>
    <property type="evidence" value="ECO:0007669"/>
    <property type="project" value="UniProtKB-UniRule"/>
</dbReference>
<dbReference type="EMBL" id="NAEP01000034">
    <property type="protein sequence ID" value="PDQ35434.1"/>
    <property type="molecule type" value="Genomic_DNA"/>
</dbReference>
<dbReference type="HAMAP" id="MF_00227">
    <property type="entry name" value="RNase_P"/>
    <property type="match status" value="1"/>
</dbReference>
<dbReference type="AlphaFoldDB" id="A0A2A6FRC3"/>
<name>A0A2A6FRC3_9MICO</name>
<dbReference type="PROSITE" id="PS00648">
    <property type="entry name" value="RIBONUCLEASE_P"/>
    <property type="match status" value="1"/>
</dbReference>
<sequence length="142" mass="15959">MRVGRSCRLVAPRAAANFLRSSAVLPRRHRLLNDTDFRDVVRRGARNPGRFLVVHARRREPDALTRFGFVVNRKVGNAVVRNKVRRRLRSMVADLLESGVGGLDVVVRVLPPASSASYSELREDLARSLSGHRIRFHDGALI</sequence>
<keyword evidence="6 7" id="KW-0694">RNA-binding</keyword>
<dbReference type="Gene3D" id="3.30.230.10">
    <property type="match status" value="1"/>
</dbReference>
<reference evidence="10" key="1">
    <citation type="submission" date="2017-03" db="EMBL/GenBank/DDBJ databases">
        <authorList>
            <person name="Lund M.B."/>
        </authorList>
    </citation>
    <scope>NUCLEOTIDE SEQUENCE [LARGE SCALE GENOMIC DNA]</scope>
</reference>
<keyword evidence="5 7" id="KW-0378">Hydrolase</keyword>
<comment type="subunit">
    <text evidence="7">Consists of a catalytic RNA component (M1 or rnpB) and a protein subunit.</text>
</comment>
<organism evidence="9 10">
    <name type="scientific">Candidatus Lumbricidiphila eiseniae</name>
    <dbReference type="NCBI Taxonomy" id="1969409"/>
    <lineage>
        <taxon>Bacteria</taxon>
        <taxon>Bacillati</taxon>
        <taxon>Actinomycetota</taxon>
        <taxon>Actinomycetes</taxon>
        <taxon>Micrococcales</taxon>
        <taxon>Microbacteriaceae</taxon>
        <taxon>Candidatus Lumbricidiphila</taxon>
    </lineage>
</organism>
<evidence type="ECO:0000256" key="4">
    <source>
        <dbReference type="ARBA" id="ARBA00022759"/>
    </source>
</evidence>
<dbReference type="InterPro" id="IPR000100">
    <property type="entry name" value="RNase_P"/>
</dbReference>
<comment type="catalytic activity">
    <reaction evidence="7">
        <text>Endonucleolytic cleavage of RNA, removing 5'-extranucleotides from tRNA precursor.</text>
        <dbReference type="EC" id="3.1.26.5"/>
    </reaction>
</comment>
<dbReference type="EC" id="3.1.26.5" evidence="7 8"/>
<protein>
    <recommendedName>
        <fullName evidence="7 8">Ribonuclease P protein component</fullName>
        <shortName evidence="7">RNase P protein</shortName>
        <shortName evidence="7">RNaseP protein</shortName>
        <ecNumber evidence="7 8">3.1.26.5</ecNumber>
    </recommendedName>
    <alternativeName>
        <fullName evidence="7">Protein C5</fullName>
    </alternativeName>
</protein>
<evidence type="ECO:0000313" key="9">
    <source>
        <dbReference type="EMBL" id="PDQ35434.1"/>
    </source>
</evidence>